<sequence length="331" mass="37999">MAKDTLIQINQINQLNSIRKKYNELLKYGNEHPQTVQQNLEQLRKRILLDGLPPESEQEIEERKNGVNKCSLRGLVWKVLLGIKDVSADKYIELVKKGASKQYQKIRKDIGRTFMKDSQFSQIVSQDQLSRCLNAFAHDCPELGYVQGMNVICGAFLYVLPEIDAYYCFSTFTTQSCHLYLDAKITGVHTATNLLDLILEFVDPELYEYLKTRNYHPYLFTQPILSLGTATPPLDEVLHLWDFYFAFGIHLNVICTISQLLMMRDVLLQHQSPCSLFRSLPEIDSKTILNISIHIIRQLPDYLYDLLVVHPVDQIDLSSIIGSTPLTTNTL</sequence>
<name>A0A151ZGI7_TIELA</name>
<dbReference type="InParanoid" id="A0A151ZGI7"/>
<dbReference type="SUPFAM" id="SSF47923">
    <property type="entry name" value="Ypt/Rab-GAP domain of gyp1p"/>
    <property type="match status" value="2"/>
</dbReference>
<keyword evidence="8" id="KW-1185">Reference proteome</keyword>
<keyword evidence="3" id="KW-0206">Cytoskeleton</keyword>
<evidence type="ECO:0000256" key="5">
    <source>
        <dbReference type="ARBA" id="ARBA00061049"/>
    </source>
</evidence>
<dbReference type="EMBL" id="LODT01000028">
    <property type="protein sequence ID" value="KYQ93037.1"/>
    <property type="molecule type" value="Genomic_DNA"/>
</dbReference>
<dbReference type="InterPro" id="IPR000195">
    <property type="entry name" value="Rab-GAP-TBC_dom"/>
</dbReference>
<dbReference type="PROSITE" id="PS50086">
    <property type="entry name" value="TBC_RABGAP"/>
    <property type="match status" value="1"/>
</dbReference>
<dbReference type="Gene3D" id="1.10.472.80">
    <property type="entry name" value="Ypt/Rab-GAP domain of gyp1p, domain 3"/>
    <property type="match status" value="1"/>
</dbReference>
<evidence type="ECO:0000313" key="8">
    <source>
        <dbReference type="Proteomes" id="UP000076078"/>
    </source>
</evidence>
<dbReference type="STRING" id="361077.A0A151ZGI7"/>
<dbReference type="PANTHER" id="PTHR22957">
    <property type="entry name" value="TBC1 DOMAIN FAMILY MEMBER GTPASE-ACTIVATING PROTEIN"/>
    <property type="match status" value="1"/>
</dbReference>
<comment type="subcellular location">
    <subcellularLocation>
        <location evidence="1">Cytoplasm</location>
        <location evidence="1">Cytoskeleton</location>
    </subcellularLocation>
</comment>
<dbReference type="Gene3D" id="1.10.8.270">
    <property type="entry name" value="putative rabgap domain of human tbc1 domain family member 14 like domains"/>
    <property type="match status" value="1"/>
</dbReference>
<feature type="domain" description="Rab-GAP TBC" evidence="6">
    <location>
        <begin position="67"/>
        <end position="248"/>
    </location>
</feature>
<dbReference type="Pfam" id="PF00566">
    <property type="entry name" value="RabGAP-TBC"/>
    <property type="match status" value="1"/>
</dbReference>
<dbReference type="Proteomes" id="UP000076078">
    <property type="component" value="Unassembled WGS sequence"/>
</dbReference>
<evidence type="ECO:0000256" key="1">
    <source>
        <dbReference type="ARBA" id="ARBA00004245"/>
    </source>
</evidence>
<evidence type="ECO:0000259" key="6">
    <source>
        <dbReference type="PROSITE" id="PS50086"/>
    </source>
</evidence>
<comment type="similarity">
    <text evidence="5">Belongs to the BUB2 family.</text>
</comment>
<dbReference type="GO" id="GO:0005856">
    <property type="term" value="C:cytoskeleton"/>
    <property type="evidence" value="ECO:0007669"/>
    <property type="project" value="UniProtKB-SubCell"/>
</dbReference>
<evidence type="ECO:0000256" key="4">
    <source>
        <dbReference type="ARBA" id="ARBA00023306"/>
    </source>
</evidence>
<dbReference type="AlphaFoldDB" id="A0A151ZGI7"/>
<dbReference type="OMA" id="CHKSEPQ"/>
<keyword evidence="4" id="KW-0131">Cell cycle</keyword>
<protein>
    <submittedName>
        <fullName evidence="7">RabGAP/TBC domain-containing protein</fullName>
    </submittedName>
</protein>
<dbReference type="SMART" id="SM00164">
    <property type="entry name" value="TBC"/>
    <property type="match status" value="1"/>
</dbReference>
<dbReference type="FunFam" id="1.10.8.270:FF:000035">
    <property type="entry name" value="Cell cycle arrest protein BUB2"/>
    <property type="match status" value="1"/>
</dbReference>
<organism evidence="7 8">
    <name type="scientific">Tieghemostelium lacteum</name>
    <name type="common">Slime mold</name>
    <name type="synonym">Dictyostelium lacteum</name>
    <dbReference type="NCBI Taxonomy" id="361077"/>
    <lineage>
        <taxon>Eukaryota</taxon>
        <taxon>Amoebozoa</taxon>
        <taxon>Evosea</taxon>
        <taxon>Eumycetozoa</taxon>
        <taxon>Dictyostelia</taxon>
        <taxon>Dictyosteliales</taxon>
        <taxon>Raperosteliaceae</taxon>
        <taxon>Tieghemostelium</taxon>
    </lineage>
</organism>
<reference evidence="7 8" key="1">
    <citation type="submission" date="2015-12" db="EMBL/GenBank/DDBJ databases">
        <title>Dictyostelia acquired genes for synthesis and detection of signals that induce cell-type specialization by lateral gene transfer from prokaryotes.</title>
        <authorList>
            <person name="Gloeckner G."/>
            <person name="Schaap P."/>
        </authorList>
    </citation>
    <scope>NUCLEOTIDE SEQUENCE [LARGE SCALE GENOMIC DNA]</scope>
    <source>
        <strain evidence="7 8">TK</strain>
    </source>
</reference>
<keyword evidence="2" id="KW-0963">Cytoplasm</keyword>
<dbReference type="InterPro" id="IPR035969">
    <property type="entry name" value="Rab-GAP_TBC_sf"/>
</dbReference>
<proteinExistence type="inferred from homology"/>
<dbReference type="PANTHER" id="PTHR22957:SF263">
    <property type="entry name" value="MITOTIC CHECK POINT PROTEIN BUB2"/>
    <property type="match status" value="1"/>
</dbReference>
<evidence type="ECO:0000256" key="3">
    <source>
        <dbReference type="ARBA" id="ARBA00023212"/>
    </source>
</evidence>
<dbReference type="GO" id="GO:0005096">
    <property type="term" value="F:GTPase activator activity"/>
    <property type="evidence" value="ECO:0007669"/>
    <property type="project" value="TreeGrafter"/>
</dbReference>
<dbReference type="OrthoDB" id="10263206at2759"/>
<accession>A0A151ZGI7</accession>
<evidence type="ECO:0000313" key="7">
    <source>
        <dbReference type="EMBL" id="KYQ93037.1"/>
    </source>
</evidence>
<comment type="caution">
    <text evidence="7">The sequence shown here is derived from an EMBL/GenBank/DDBJ whole genome shotgun (WGS) entry which is preliminary data.</text>
</comment>
<evidence type="ECO:0000256" key="2">
    <source>
        <dbReference type="ARBA" id="ARBA00022490"/>
    </source>
</evidence>
<gene>
    <name evidence="7" type="ORF">DLAC_05646</name>
</gene>